<dbReference type="Gene3D" id="2.160.20.80">
    <property type="entry name" value="E3 ubiquitin-protein ligase SopA"/>
    <property type="match status" value="1"/>
</dbReference>
<evidence type="ECO:0000313" key="2">
    <source>
        <dbReference type="EMBL" id="RDU74586.1"/>
    </source>
</evidence>
<protein>
    <recommendedName>
        <fullName evidence="4">Pentapeptide repeat-containing protein</fullName>
    </recommendedName>
</protein>
<dbReference type="Proteomes" id="UP000256695">
    <property type="component" value="Unassembled WGS sequence"/>
</dbReference>
<evidence type="ECO:0008006" key="4">
    <source>
        <dbReference type="Google" id="ProtNLM"/>
    </source>
</evidence>
<gene>
    <name evidence="2" type="ORF">CQA57_00620</name>
</gene>
<feature type="transmembrane region" description="Helical" evidence="1">
    <location>
        <begin position="728"/>
        <end position="748"/>
    </location>
</feature>
<reference evidence="2 3" key="1">
    <citation type="submission" date="2018-04" db="EMBL/GenBank/DDBJ databases">
        <title>Novel Campyloabacter and Helicobacter Species and Strains.</title>
        <authorList>
            <person name="Mannion A.J."/>
            <person name="Shen Z."/>
            <person name="Fox J.G."/>
        </authorList>
    </citation>
    <scope>NUCLEOTIDE SEQUENCE [LARGE SCALE GENOMIC DNA]</scope>
    <source>
        <strain evidence="2 3">MIT 04-9362</strain>
    </source>
</reference>
<keyword evidence="1" id="KW-1133">Transmembrane helix</keyword>
<dbReference type="InterPro" id="IPR001646">
    <property type="entry name" value="5peptide_repeat"/>
</dbReference>
<evidence type="ECO:0000313" key="3">
    <source>
        <dbReference type="Proteomes" id="UP000256695"/>
    </source>
</evidence>
<dbReference type="OrthoDB" id="5324042at2"/>
<feature type="transmembrane region" description="Helical" evidence="1">
    <location>
        <begin position="526"/>
        <end position="548"/>
    </location>
</feature>
<organism evidence="2 3">
    <name type="scientific">Helicobacter anseris</name>
    <dbReference type="NCBI Taxonomy" id="375926"/>
    <lineage>
        <taxon>Bacteria</taxon>
        <taxon>Pseudomonadati</taxon>
        <taxon>Campylobacterota</taxon>
        <taxon>Epsilonproteobacteria</taxon>
        <taxon>Campylobacterales</taxon>
        <taxon>Helicobacteraceae</taxon>
        <taxon>Helicobacter</taxon>
    </lineage>
</organism>
<sequence length="760" mass="89125">MNEKTVKHVTNLILSADSAMEAKEQKVCFELLKQFDDFKKQNQEFFRSEFPMELQNKEEFEQKEKKLASFVFENFLAKNLNINFEDKNIGNFKYQNGGFEIFGFRGLIIYEIPNDFNFYFKNCEFQGIPVRGAMEDDKDKDWSNDAISFGSDLKNVSFYQCKFLQLVIFNQSEIYASFDQCHFLEGILCKSSTNICFKKALFNRCRFYKTADFSKVKFDCNCDFSSIVVCDANFSNTIFSNKALFSSAKFIGVNFFSSTFEEDAVFNNTKFRCTAIFNKSKFKKNAFFSKSNFYKIADFTRASFGTSEENFEIDFKDCQFKDKSIFSNARFYNSVYFNNTTFEKEVDFHESEFNKIICFYGVVFQKPFNFSHAAFREGVNLVNIKIDFTFYNLQDFIEEKIEEKIPKYKSNLSWIKKLFSFGRRDAKKYINDRERSFEREKIANDYRDSFRVLKNTLIKDNNILDASLFHKLELYCKEIALVGAMDRGKKAKVYNDVYKNLEKVKDIFDRLQLAFYRHLSDHHTSLLRVVNNFFIILMTYFLIIGFLFGEFVGKDDEGIALSAIKNFIVSGNCIKYFIAIILILFSIFLFYFIVHGFITIVQYFSPNRVKDTVKKIKESILKILKVAFEELRKTIKLLQFVIIMLILFIVICCGEDFFGIKANALDIILFLILASIPVFLILLDGIFIRILLILATYITFLCIFLQNIPLYFEKMNVFKLDFYCVEEPLSYIVVLAHMLLQAIVIFSLQKTARKNSIIPS</sequence>
<dbReference type="Pfam" id="PF13576">
    <property type="entry name" value="Pentapeptide_3"/>
    <property type="match status" value="1"/>
</dbReference>
<feature type="transmembrane region" description="Helical" evidence="1">
    <location>
        <begin position="576"/>
        <end position="604"/>
    </location>
</feature>
<dbReference type="EMBL" id="NXLX01000001">
    <property type="protein sequence ID" value="RDU74586.1"/>
    <property type="molecule type" value="Genomic_DNA"/>
</dbReference>
<evidence type="ECO:0000256" key="1">
    <source>
        <dbReference type="SAM" id="Phobius"/>
    </source>
</evidence>
<proteinExistence type="predicted"/>
<feature type="transmembrane region" description="Helical" evidence="1">
    <location>
        <begin position="664"/>
        <end position="683"/>
    </location>
</feature>
<keyword evidence="3" id="KW-1185">Reference proteome</keyword>
<name>A0A3D8JBY4_9HELI</name>
<dbReference type="RefSeq" id="WP_115578295.1">
    <property type="nucleotide sequence ID" value="NZ_NXLX01000001.1"/>
</dbReference>
<feature type="transmembrane region" description="Helical" evidence="1">
    <location>
        <begin position="690"/>
        <end position="708"/>
    </location>
</feature>
<feature type="transmembrane region" description="Helical" evidence="1">
    <location>
        <begin position="637"/>
        <end position="658"/>
    </location>
</feature>
<dbReference type="AlphaFoldDB" id="A0A3D8JBY4"/>
<accession>A0A3D8JBY4</accession>
<keyword evidence="1" id="KW-0472">Membrane</keyword>
<keyword evidence="1" id="KW-0812">Transmembrane</keyword>
<comment type="caution">
    <text evidence="2">The sequence shown here is derived from an EMBL/GenBank/DDBJ whole genome shotgun (WGS) entry which is preliminary data.</text>
</comment>